<dbReference type="Pfam" id="PF00698">
    <property type="entry name" value="Acyl_transf_1"/>
    <property type="match status" value="1"/>
</dbReference>
<comment type="catalytic activity">
    <reaction evidence="8">
        <text>acetyl-CoA + n malonyl-CoA + 2n NADPH + 4n H(+) = a long-chain-acyl-CoA + n CoA + n CO2 + 2n NADP(+).</text>
        <dbReference type="EC" id="2.3.1.86"/>
    </reaction>
</comment>
<dbReference type="Gene3D" id="3.10.129.10">
    <property type="entry name" value="Hotdog Thioesterase"/>
    <property type="match status" value="2"/>
</dbReference>
<evidence type="ECO:0000256" key="12">
    <source>
        <dbReference type="ARBA" id="ARBA00048835"/>
    </source>
</evidence>
<evidence type="ECO:0000313" key="14">
    <source>
        <dbReference type="EMBL" id="KAG7284349.1"/>
    </source>
</evidence>
<reference evidence="14" key="1">
    <citation type="submission" date="2023-02" db="EMBL/GenBank/DDBJ databases">
        <authorList>
            <person name="Palmer J.M."/>
        </authorList>
    </citation>
    <scope>NUCLEOTIDE SEQUENCE</scope>
    <source>
        <strain evidence="14">FW57</strain>
    </source>
</reference>
<comment type="caution">
    <text evidence="14">The sequence shown here is derived from an EMBL/GenBank/DDBJ whole genome shotgun (WGS) entry which is preliminary data.</text>
</comment>
<evidence type="ECO:0000256" key="9">
    <source>
        <dbReference type="ARBA" id="ARBA00048462"/>
    </source>
</evidence>
<dbReference type="InterPro" id="IPR003965">
    <property type="entry name" value="Fatty_acid_synthase"/>
</dbReference>
<accession>A0AAD4ENI9</accession>
<evidence type="ECO:0000256" key="2">
    <source>
        <dbReference type="ARBA" id="ARBA00010009"/>
    </source>
</evidence>
<comment type="catalytic activity">
    <reaction evidence="10">
        <text>(9Z)-octadecenoyl-[ACP] + H2O = (9Z)-octadecenoate + holo-[ACP] + H(+)</text>
        <dbReference type="Rhea" id="RHEA:15057"/>
        <dbReference type="Rhea" id="RHEA-COMP:9685"/>
        <dbReference type="Rhea" id="RHEA-COMP:9924"/>
        <dbReference type="ChEBI" id="CHEBI:15377"/>
        <dbReference type="ChEBI" id="CHEBI:15378"/>
        <dbReference type="ChEBI" id="CHEBI:30823"/>
        <dbReference type="ChEBI" id="CHEBI:64479"/>
        <dbReference type="ChEBI" id="CHEBI:78783"/>
        <dbReference type="EC" id="3.1.2.14"/>
    </reaction>
</comment>
<dbReference type="SUPFAM" id="SSF51395">
    <property type="entry name" value="FMN-linked oxidoreductases"/>
    <property type="match status" value="1"/>
</dbReference>
<dbReference type="PRINTS" id="PR01483">
    <property type="entry name" value="FASYNTHASE"/>
</dbReference>
<dbReference type="GO" id="GO:0005835">
    <property type="term" value="C:fatty acid synthase complex"/>
    <property type="evidence" value="ECO:0007669"/>
    <property type="project" value="InterPro"/>
</dbReference>
<dbReference type="GO" id="GO:0004312">
    <property type="term" value="F:fatty acid synthase activity"/>
    <property type="evidence" value="ECO:0007669"/>
    <property type="project" value="InterPro"/>
</dbReference>
<keyword evidence="7" id="KW-0520">NAD</keyword>
<organism evidence="14 15">
    <name type="scientific">Staphylotrichum longicolle</name>
    <dbReference type="NCBI Taxonomy" id="669026"/>
    <lineage>
        <taxon>Eukaryota</taxon>
        <taxon>Fungi</taxon>
        <taxon>Dikarya</taxon>
        <taxon>Ascomycota</taxon>
        <taxon>Pezizomycotina</taxon>
        <taxon>Sordariomycetes</taxon>
        <taxon>Sordariomycetidae</taxon>
        <taxon>Sordariales</taxon>
        <taxon>Chaetomiaceae</taxon>
        <taxon>Staphylotrichum</taxon>
    </lineage>
</organism>
<comment type="catalytic activity">
    <reaction evidence="11">
        <text>a 2,3-saturated acyl-[ACP] + NAD(+) = a (2E)-enoyl-[ACP] + NADH + H(+)</text>
        <dbReference type="Rhea" id="RHEA:10240"/>
        <dbReference type="Rhea" id="RHEA-COMP:9925"/>
        <dbReference type="Rhea" id="RHEA-COMP:9926"/>
        <dbReference type="ChEBI" id="CHEBI:15378"/>
        <dbReference type="ChEBI" id="CHEBI:57540"/>
        <dbReference type="ChEBI" id="CHEBI:57945"/>
        <dbReference type="ChEBI" id="CHEBI:78784"/>
        <dbReference type="ChEBI" id="CHEBI:78785"/>
        <dbReference type="EC" id="1.3.1.9"/>
    </reaction>
</comment>
<dbReference type="Pfam" id="PF13452">
    <property type="entry name" value="FAS1_DH_region"/>
    <property type="match status" value="1"/>
</dbReference>
<dbReference type="InterPro" id="IPR039569">
    <property type="entry name" value="FAS1-like_DH_region"/>
</dbReference>
<dbReference type="SUPFAM" id="SSF54637">
    <property type="entry name" value="Thioesterase/thiol ester dehydrase-isomerase"/>
    <property type="match status" value="1"/>
</dbReference>
<keyword evidence="6" id="KW-0560">Oxidoreductase</keyword>
<evidence type="ECO:0000256" key="3">
    <source>
        <dbReference type="ARBA" id="ARBA00022679"/>
    </source>
</evidence>
<dbReference type="FunFam" id="3.40.366.10:FF:000009">
    <property type="entry name" value="Fatty acid synthase Fas"/>
    <property type="match status" value="1"/>
</dbReference>
<dbReference type="InterPro" id="IPR013565">
    <property type="entry name" value="Fas1/AflB-like_central"/>
</dbReference>
<dbReference type="InterPro" id="IPR029069">
    <property type="entry name" value="HotDog_dom_sf"/>
</dbReference>
<keyword evidence="5" id="KW-0521">NADP</keyword>
<protein>
    <recommendedName>
        <fullName evidence="13">Malonyl-CoA:ACP transacylase (MAT) domain-containing protein</fullName>
    </recommendedName>
</protein>
<sequence>MPEIGLTGGILGIPVYHTSTGQNLQDLKSNDLLSILVRAVTVDAVDWPLAVRSVTAGGATHVLDFGPGQIGTLVNDLAEGTGLRVIQISDRPGSRGLGGRAELLAREIPPPSSNWKEMFSPRLVEDEHGITRLETKMTRLFGTPPVMVAGMTPTTVPCDFVAAVMDAGYHVELAGGGYWEEKGFEAALCKLAATIPPGRGITCNLLYANPKTIAWQVSVLRRLAGDGIPIDGITIGAGIPSPEVVKDYIESIPGLRHISFKPGSLAAIQQVVAIAQEYPHFPIGLQWTGGRAGGHHSWEDFYQPILATYGRIRRCSNIVLIAGSGFGSGDDTVPFLTGEWAHTFGHPSMPFDGVLLGSRMMVAKEAHTSPQAKDLIIKAEGMDDAHWHGSFDQPTGGVITVESEMGQLIHVLATRGMMVWKEFDQRIFSIRDKAKRVDYLRLHQEEIADRLNRDFFRPWFAVDRFGRNIDLAEMTYDDVLRRLCQLLYVGHQQRWIDESYRMLVHAFIQLAHERFGRSNCVKPDEHQPKVLVHSFGQTLGHDAHETLYPEDISLLVASFRRPGQKPVPFIPLLDEHFETWFKKDSLWQSEDVDAVVGQDADRVCVIQGPVAARYSTTSEESAKDILDSIFSHDYKSVDIDNLIGDITDRAGSWAQTCLTERWIFRGTSRVRNPIKAAFRLLGGDAVEVRRRTPESAADEIAIVTGGGNRFKSHLVLQLTFKDQRFVTVTLMPQTPGRTQQPKVQFLLELQSGPGGLTIFEDPTIHVENIKALYNHLWIDSTRSSALPQVAGLSSEFCGDEVVLSESHVDQFLKVINQSTPASLQGWNPRGTVPIDYCVVVAWTALTKPLMIPALDCNLLQLLHRSIRFRYIPGARPLQFGDAVKTFSRITALTIKPTGTLVRVSADIRRGGERVVVVETEFFIRGTTGGLEKQFSSVEEPELVVDVSSLIINAFWYASFESMVFPKDPLRIELQHFAMDNGMMVLKVQTFNDETGEKVLDAEAEVEQPLTGYVFCGQGSQEKGMGMQLYATRPEAKALWDRAENYLREHYGLTPQSKSYTFSYPKGLLMSTQFSQPALALMDMAEYAHLEARGVVQRSAQFAGHSLGEYAALGACSSFMSFESLLSLIYYRGLKMQNALPRDPDGRTDYTMVAADPSRIGPDFDETCFQTLVQLITEETQLLLEVVNYNIRSQQYVCAGHFRPLHILTTITDTLSTHPTPHLIPPSTLRSQIRALIPATERLSNAEPLQRGKATISLVGIDIPFHSTALRSQIGDYREYLAKHIRVEDIRVEELVGRWIPNVVGEVFGVGREFVEKVWKVTGSEVLGELVERMG</sequence>
<dbReference type="Gene3D" id="3.20.20.70">
    <property type="entry name" value="Aldolase class I"/>
    <property type="match status" value="1"/>
</dbReference>
<keyword evidence="4" id="KW-0378">Hydrolase</keyword>
<dbReference type="GO" id="GO:0004318">
    <property type="term" value="F:enoyl-[acyl-carrier-protein] reductase (NADH) activity"/>
    <property type="evidence" value="ECO:0007669"/>
    <property type="project" value="UniProtKB-EC"/>
</dbReference>
<dbReference type="Gene3D" id="3.30.70.2430">
    <property type="match status" value="1"/>
</dbReference>
<dbReference type="GO" id="GO:0004313">
    <property type="term" value="F:[acyl-carrier-protein] S-acetyltransferase activity"/>
    <property type="evidence" value="ECO:0007669"/>
    <property type="project" value="UniProtKB-EC"/>
</dbReference>
<evidence type="ECO:0000256" key="10">
    <source>
        <dbReference type="ARBA" id="ARBA00048536"/>
    </source>
</evidence>
<dbReference type="InterPro" id="IPR040883">
    <property type="entry name" value="FAS_meander"/>
</dbReference>
<evidence type="ECO:0000256" key="8">
    <source>
        <dbReference type="ARBA" id="ARBA00048237"/>
    </source>
</evidence>
<dbReference type="EMBL" id="JAHCVI010000006">
    <property type="protein sequence ID" value="KAG7284349.1"/>
    <property type="molecule type" value="Genomic_DNA"/>
</dbReference>
<comment type="catalytic activity">
    <reaction evidence="9">
        <text>holo-[ACP] + malonyl-CoA = malonyl-[ACP] + CoA</text>
        <dbReference type="Rhea" id="RHEA:41792"/>
        <dbReference type="Rhea" id="RHEA-COMP:9623"/>
        <dbReference type="Rhea" id="RHEA-COMP:9685"/>
        <dbReference type="ChEBI" id="CHEBI:57287"/>
        <dbReference type="ChEBI" id="CHEBI:57384"/>
        <dbReference type="ChEBI" id="CHEBI:64479"/>
        <dbReference type="ChEBI" id="CHEBI:78449"/>
        <dbReference type="EC" id="2.3.1.39"/>
    </reaction>
</comment>
<comment type="catalytic activity">
    <reaction evidence="1">
        <text>a (3R)-hydroxyacyl-[ACP] = a (2E)-enoyl-[ACP] + H2O</text>
        <dbReference type="Rhea" id="RHEA:13097"/>
        <dbReference type="Rhea" id="RHEA-COMP:9925"/>
        <dbReference type="Rhea" id="RHEA-COMP:9945"/>
        <dbReference type="ChEBI" id="CHEBI:15377"/>
        <dbReference type="ChEBI" id="CHEBI:78784"/>
        <dbReference type="ChEBI" id="CHEBI:78827"/>
        <dbReference type="EC" id="4.2.1.59"/>
    </reaction>
</comment>
<evidence type="ECO:0000259" key="13">
    <source>
        <dbReference type="SMART" id="SM00827"/>
    </source>
</evidence>
<evidence type="ECO:0000256" key="7">
    <source>
        <dbReference type="ARBA" id="ARBA00023027"/>
    </source>
</evidence>
<evidence type="ECO:0000256" key="6">
    <source>
        <dbReference type="ARBA" id="ARBA00023002"/>
    </source>
</evidence>
<evidence type="ECO:0000256" key="5">
    <source>
        <dbReference type="ARBA" id="ARBA00022857"/>
    </source>
</evidence>
<dbReference type="GO" id="GO:0004321">
    <property type="term" value="F:fatty-acyl-CoA synthase activity"/>
    <property type="evidence" value="ECO:0007669"/>
    <property type="project" value="UniProtKB-EC"/>
</dbReference>
<dbReference type="Gene3D" id="3.40.366.10">
    <property type="entry name" value="Malonyl-Coenzyme A Acyl Carrier Protein, domain 2"/>
    <property type="match status" value="2"/>
</dbReference>
<comment type="similarity">
    <text evidence="2">Belongs to the fungal fatty acid synthetase subunit beta family.</text>
</comment>
<dbReference type="GO" id="GO:0016297">
    <property type="term" value="F:fatty acyl-[ACP] hydrolase activity"/>
    <property type="evidence" value="ECO:0007669"/>
    <property type="project" value="UniProtKB-EC"/>
</dbReference>
<dbReference type="Gene3D" id="3.30.1120.100">
    <property type="match status" value="1"/>
</dbReference>
<dbReference type="Proteomes" id="UP001197093">
    <property type="component" value="Unassembled WGS sequence"/>
</dbReference>
<comment type="catalytic activity">
    <reaction evidence="12">
        <text>holo-[ACP] + acetyl-CoA = acetyl-[ACP] + CoA</text>
        <dbReference type="Rhea" id="RHEA:41788"/>
        <dbReference type="Rhea" id="RHEA-COMP:9621"/>
        <dbReference type="Rhea" id="RHEA-COMP:9685"/>
        <dbReference type="ChEBI" id="CHEBI:57287"/>
        <dbReference type="ChEBI" id="CHEBI:57288"/>
        <dbReference type="ChEBI" id="CHEBI:64479"/>
        <dbReference type="ChEBI" id="CHEBI:78446"/>
        <dbReference type="EC" id="2.3.1.38"/>
    </reaction>
</comment>
<evidence type="ECO:0000256" key="1">
    <source>
        <dbReference type="ARBA" id="ARBA00001055"/>
    </source>
</evidence>
<evidence type="ECO:0000313" key="15">
    <source>
        <dbReference type="Proteomes" id="UP001197093"/>
    </source>
</evidence>
<dbReference type="GO" id="GO:0019171">
    <property type="term" value="F:(3R)-hydroxyacyl-[acyl-carrier-protein] dehydratase activity"/>
    <property type="evidence" value="ECO:0007669"/>
    <property type="project" value="UniProtKB-EC"/>
</dbReference>
<dbReference type="Pfam" id="PF17951">
    <property type="entry name" value="FAS_meander"/>
    <property type="match status" value="1"/>
</dbReference>
<dbReference type="InterPro" id="IPR013785">
    <property type="entry name" value="Aldolase_TIM"/>
</dbReference>
<dbReference type="FunFam" id="3.20.20.70:FF:000078">
    <property type="entry name" value="Fatty acid synthase beta subunit dehydratase"/>
    <property type="match status" value="1"/>
</dbReference>
<dbReference type="InterPro" id="IPR050830">
    <property type="entry name" value="Fungal_FAS"/>
</dbReference>
<keyword evidence="3" id="KW-0808">Transferase</keyword>
<dbReference type="InterPro" id="IPR001227">
    <property type="entry name" value="Ac_transferase_dom_sf"/>
</dbReference>
<dbReference type="GO" id="GO:0004314">
    <property type="term" value="F:[acyl-carrier-protein] S-malonyltransferase activity"/>
    <property type="evidence" value="ECO:0007669"/>
    <property type="project" value="UniProtKB-EC"/>
</dbReference>
<dbReference type="InterPro" id="IPR014043">
    <property type="entry name" value="Acyl_transferase_dom"/>
</dbReference>
<keyword evidence="15" id="KW-1185">Reference proteome</keyword>
<evidence type="ECO:0000256" key="4">
    <source>
        <dbReference type="ARBA" id="ARBA00022801"/>
    </source>
</evidence>
<dbReference type="Pfam" id="PF08354">
    <property type="entry name" value="Fas1-AflB-like_hel"/>
    <property type="match status" value="1"/>
</dbReference>
<dbReference type="SMART" id="SM00827">
    <property type="entry name" value="PKS_AT"/>
    <property type="match status" value="1"/>
</dbReference>
<dbReference type="InterPro" id="IPR016035">
    <property type="entry name" value="Acyl_Trfase/lysoPLipase"/>
</dbReference>
<dbReference type="SUPFAM" id="SSF52151">
    <property type="entry name" value="FabD/lysophospholipase-like"/>
    <property type="match status" value="1"/>
</dbReference>
<evidence type="ECO:0000256" key="11">
    <source>
        <dbReference type="ARBA" id="ARBA00048572"/>
    </source>
</evidence>
<dbReference type="PANTHER" id="PTHR10982">
    <property type="entry name" value="MALONYL COA-ACYL CARRIER PROTEIN TRANSACYLASE"/>
    <property type="match status" value="1"/>
</dbReference>
<dbReference type="Gene3D" id="1.20.930.70">
    <property type="match status" value="1"/>
</dbReference>
<dbReference type="GO" id="GO:0006633">
    <property type="term" value="P:fatty acid biosynthetic process"/>
    <property type="evidence" value="ECO:0007669"/>
    <property type="project" value="InterPro"/>
</dbReference>
<proteinExistence type="inferred from homology"/>
<name>A0AAD4ENI9_9PEZI</name>
<gene>
    <name evidence="14" type="ORF">NEMBOFW57_010722</name>
</gene>
<dbReference type="PANTHER" id="PTHR10982:SF21">
    <property type="entry name" value="FATTY ACID SYNTHASE SUBUNIT BETA"/>
    <property type="match status" value="1"/>
</dbReference>
<feature type="domain" description="Malonyl-CoA:ACP transacylase (MAT)" evidence="13">
    <location>
        <begin position="1013"/>
        <end position="1312"/>
    </location>
</feature>